<organism evidence="3 4">
    <name type="scientific">Zizania palustris</name>
    <name type="common">Northern wild rice</name>
    <dbReference type="NCBI Taxonomy" id="103762"/>
    <lineage>
        <taxon>Eukaryota</taxon>
        <taxon>Viridiplantae</taxon>
        <taxon>Streptophyta</taxon>
        <taxon>Embryophyta</taxon>
        <taxon>Tracheophyta</taxon>
        <taxon>Spermatophyta</taxon>
        <taxon>Magnoliopsida</taxon>
        <taxon>Liliopsida</taxon>
        <taxon>Poales</taxon>
        <taxon>Poaceae</taxon>
        <taxon>BOP clade</taxon>
        <taxon>Oryzoideae</taxon>
        <taxon>Oryzeae</taxon>
        <taxon>Zizaniinae</taxon>
        <taxon>Zizania</taxon>
    </lineage>
</organism>
<evidence type="ECO:0000259" key="2">
    <source>
        <dbReference type="PROSITE" id="PS51222"/>
    </source>
</evidence>
<name>A0A8J5SL72_ZIZPA</name>
<dbReference type="InterPro" id="IPR013989">
    <property type="entry name" value="Dev_and_cell_death_domain"/>
</dbReference>
<dbReference type="PANTHER" id="PTHR46444">
    <property type="entry name" value="DCD (DEVELOPMENT AND CELL DEATH) DOMAIN PROTEIN-RELATED"/>
    <property type="match status" value="1"/>
</dbReference>
<feature type="compositionally biased region" description="Basic residues" evidence="1">
    <location>
        <begin position="114"/>
        <end position="124"/>
    </location>
</feature>
<feature type="domain" description="DCD" evidence="2">
    <location>
        <begin position="244"/>
        <end position="371"/>
    </location>
</feature>
<dbReference type="AlphaFoldDB" id="A0A8J5SL72"/>
<evidence type="ECO:0000313" key="4">
    <source>
        <dbReference type="Proteomes" id="UP000729402"/>
    </source>
</evidence>
<feature type="compositionally biased region" description="Basic and acidic residues" evidence="1">
    <location>
        <begin position="225"/>
        <end position="241"/>
    </location>
</feature>
<gene>
    <name evidence="3" type="ORF">GUJ93_ZPchr0006g46253</name>
</gene>
<dbReference type="OrthoDB" id="1920894at2759"/>
<feature type="region of interest" description="Disordered" evidence="1">
    <location>
        <begin position="201"/>
        <end position="241"/>
    </location>
</feature>
<dbReference type="PROSITE" id="PS51222">
    <property type="entry name" value="DCD"/>
    <property type="match status" value="1"/>
</dbReference>
<keyword evidence="4" id="KW-1185">Reference proteome</keyword>
<dbReference type="PANTHER" id="PTHR46444:SF4">
    <property type="entry name" value="OS06G0227200 PROTEIN"/>
    <property type="match status" value="1"/>
</dbReference>
<dbReference type="Proteomes" id="UP000729402">
    <property type="component" value="Unassembled WGS sequence"/>
</dbReference>
<feature type="region of interest" description="Disordered" evidence="1">
    <location>
        <begin position="1"/>
        <end position="171"/>
    </location>
</feature>
<dbReference type="SMART" id="SM00767">
    <property type="entry name" value="DCD"/>
    <property type="match status" value="1"/>
</dbReference>
<dbReference type="EMBL" id="JAAALK010000283">
    <property type="protein sequence ID" value="KAG8076355.1"/>
    <property type="molecule type" value="Genomic_DNA"/>
</dbReference>
<reference evidence="3" key="2">
    <citation type="submission" date="2021-02" db="EMBL/GenBank/DDBJ databases">
        <authorList>
            <person name="Kimball J.A."/>
            <person name="Haas M.W."/>
            <person name="Macchietto M."/>
            <person name="Kono T."/>
            <person name="Duquette J."/>
            <person name="Shao M."/>
        </authorList>
    </citation>
    <scope>NUCLEOTIDE SEQUENCE</scope>
    <source>
        <tissue evidence="3">Fresh leaf tissue</tissue>
    </source>
</reference>
<evidence type="ECO:0000256" key="1">
    <source>
        <dbReference type="SAM" id="MobiDB-lite"/>
    </source>
</evidence>
<feature type="region of interest" description="Disordered" evidence="1">
    <location>
        <begin position="377"/>
        <end position="401"/>
    </location>
</feature>
<reference evidence="3" key="1">
    <citation type="journal article" date="2021" name="bioRxiv">
        <title>Whole Genome Assembly and Annotation of Northern Wild Rice, Zizania palustris L., Supports a Whole Genome Duplication in the Zizania Genus.</title>
        <authorList>
            <person name="Haas M."/>
            <person name="Kono T."/>
            <person name="Macchietto M."/>
            <person name="Millas R."/>
            <person name="McGilp L."/>
            <person name="Shao M."/>
            <person name="Duquette J."/>
            <person name="Hirsch C.N."/>
            <person name="Kimball J."/>
        </authorList>
    </citation>
    <scope>NUCLEOTIDE SEQUENCE</scope>
    <source>
        <tissue evidence="3">Fresh leaf tissue</tissue>
    </source>
</reference>
<comment type="caution">
    <text evidence="3">The sequence shown here is derived from an EMBL/GenBank/DDBJ whole genome shotgun (WGS) entry which is preliminary data.</text>
</comment>
<feature type="compositionally biased region" description="Basic residues" evidence="1">
    <location>
        <begin position="31"/>
        <end position="42"/>
    </location>
</feature>
<proteinExistence type="predicted"/>
<feature type="compositionally biased region" description="Basic and acidic residues" evidence="1">
    <location>
        <begin position="381"/>
        <end position="401"/>
    </location>
</feature>
<feature type="compositionally biased region" description="Low complexity" evidence="1">
    <location>
        <begin position="201"/>
        <end position="210"/>
    </location>
</feature>
<feature type="compositionally biased region" description="Low complexity" evidence="1">
    <location>
        <begin position="130"/>
        <end position="139"/>
    </location>
</feature>
<protein>
    <recommendedName>
        <fullName evidence="2">DCD domain-containing protein</fullName>
    </recommendedName>
</protein>
<accession>A0A8J5SL72</accession>
<feature type="compositionally biased region" description="Low complexity" evidence="1">
    <location>
        <begin position="1"/>
        <end position="30"/>
    </location>
</feature>
<feature type="compositionally biased region" description="Low complexity" evidence="1">
    <location>
        <begin position="90"/>
        <end position="102"/>
    </location>
</feature>
<dbReference type="Pfam" id="PF10539">
    <property type="entry name" value="Dev_Cell_Death"/>
    <property type="match status" value="1"/>
</dbReference>
<sequence length="713" mass="77230">MNRPKIAGKAKAAATGGAAGPSTGSPSTHGSLKKSKLKRGKAKVGQEKAAAAAADSAEEAKSLGAVGGNAEASPVASSLRPAPMNRPKIAGTAKAAATGGVTRLSMGSPSTHGSLKKSKLKMGKAKVGQEKAAAAAAADSAEEAKSLGAVGGKPVAPSLHPATIAADGPSARLTPVAATTEASTPKPKPKPKLTEANANAAVATNNGVGADNSTSYSTKKRKREKAMNDKKGKKEGRQKEERLDSNGGLIFMCNAQTKPECFQNRLFGYPKGKIATIEKIRPGMKLFLFDFDLKLLYGVYKAVSKGGLNLVRDAFGGKFPAQVKFKIDKDCRPLPESSFKDAIKENYSSKTKFNPELNSTQVRRIITLFESVSVPQSAPNEHLEERHRYERRTQPHQYEERRTSLPVVHVPPPDDINRATHFTQQPVDYRLGHALSNVHDGPHTHYQQTLIAPESQYIPLATESRRVPLALEPNHMSSVPEPQLAPPVHYHNLTPLSHDPYYRSRENPLPGRWMDGIAARGPRVELYRPGEIAARGARVEELYRPGEIAPRGARVEELYRPGEIAPRGARVEELYRPGEIAAYGARVDDLYRPGEISARATHVEDPYHSDQIITHAVDLPPYPTAGYEVRVPNPIYSETSQRGSQNRNRSEGAARLPVFFPFSPPVFLDLKLSTHLGAEASSSSRRNQPKASSWLVLCIVLSGSPSSRRKPRR</sequence>
<evidence type="ECO:0000313" key="3">
    <source>
        <dbReference type="EMBL" id="KAG8076355.1"/>
    </source>
</evidence>